<comment type="similarity">
    <text evidence="1">Belongs to the short-chain dehydrogenases/reductases (SDR) family.</text>
</comment>
<dbReference type="Pfam" id="PF13561">
    <property type="entry name" value="adh_short_C2"/>
    <property type="match status" value="1"/>
</dbReference>
<evidence type="ECO:0000259" key="3">
    <source>
        <dbReference type="SMART" id="SM00822"/>
    </source>
</evidence>
<dbReference type="GO" id="GO:0018498">
    <property type="term" value="F:2,3-dihydroxy-2,3-dihydro-phenylpropionate dehydrogenase activity"/>
    <property type="evidence" value="ECO:0007669"/>
    <property type="project" value="UniProtKB-EC"/>
</dbReference>
<keyword evidence="5" id="KW-1185">Reference proteome</keyword>
<dbReference type="EMBL" id="CADIKH010000036">
    <property type="protein sequence ID" value="CAB3768312.1"/>
    <property type="molecule type" value="Genomic_DNA"/>
</dbReference>
<reference evidence="4 5" key="1">
    <citation type="submission" date="2020-04" db="EMBL/GenBank/DDBJ databases">
        <authorList>
            <person name="De Canck E."/>
        </authorList>
    </citation>
    <scope>NUCLEOTIDE SEQUENCE [LARGE SCALE GENOMIC DNA]</scope>
    <source>
        <strain evidence="4 5">LMG 29542</strain>
    </source>
</reference>
<dbReference type="PRINTS" id="PR00081">
    <property type="entry name" value="GDHRDH"/>
</dbReference>
<dbReference type="InterPro" id="IPR002347">
    <property type="entry name" value="SDR_fam"/>
</dbReference>
<evidence type="ECO:0000313" key="5">
    <source>
        <dbReference type="Proteomes" id="UP000494363"/>
    </source>
</evidence>
<dbReference type="EC" id="1.3.1.87" evidence="4"/>
<evidence type="ECO:0000256" key="2">
    <source>
        <dbReference type="ARBA" id="ARBA00023002"/>
    </source>
</evidence>
<evidence type="ECO:0000313" key="4">
    <source>
        <dbReference type="EMBL" id="CAB3768312.1"/>
    </source>
</evidence>
<feature type="domain" description="Ketoreductase" evidence="3">
    <location>
        <begin position="66"/>
        <end position="244"/>
    </location>
</feature>
<name>A0A6J5ET54_9BURK</name>
<protein>
    <submittedName>
        <fullName evidence="4">3-phenylpropionate-dihydrodiol/cinnamic acid-dihydrodiol dehydrogenase</fullName>
        <ecNumber evidence="4">1.3.1.87</ecNumber>
    </submittedName>
</protein>
<accession>A0A6J5ET54</accession>
<dbReference type="Proteomes" id="UP000494363">
    <property type="component" value="Unassembled WGS sequence"/>
</dbReference>
<dbReference type="SUPFAM" id="SSF51735">
    <property type="entry name" value="NAD(P)-binding Rossmann-fold domains"/>
    <property type="match status" value="1"/>
</dbReference>
<dbReference type="FunFam" id="3.40.50.720:FF:000084">
    <property type="entry name" value="Short-chain dehydrogenase reductase"/>
    <property type="match status" value="1"/>
</dbReference>
<gene>
    <name evidence="4" type="primary">hcaB_6</name>
    <name evidence="4" type="ORF">LMG29542_05836</name>
</gene>
<dbReference type="Gene3D" id="3.40.50.720">
    <property type="entry name" value="NAD(P)-binding Rossmann-like Domain"/>
    <property type="match status" value="1"/>
</dbReference>
<dbReference type="SMART" id="SM00822">
    <property type="entry name" value="PKS_KR"/>
    <property type="match status" value="1"/>
</dbReference>
<dbReference type="GO" id="GO:0016614">
    <property type="term" value="F:oxidoreductase activity, acting on CH-OH group of donors"/>
    <property type="evidence" value="ECO:0007669"/>
    <property type="project" value="UniProtKB-ARBA"/>
</dbReference>
<dbReference type="InterPro" id="IPR036291">
    <property type="entry name" value="NAD(P)-bd_dom_sf"/>
</dbReference>
<organism evidence="4 5">
    <name type="scientific">Paraburkholderia humisilvae</name>
    <dbReference type="NCBI Taxonomy" id="627669"/>
    <lineage>
        <taxon>Bacteria</taxon>
        <taxon>Pseudomonadati</taxon>
        <taxon>Pseudomonadota</taxon>
        <taxon>Betaproteobacteria</taxon>
        <taxon>Burkholderiales</taxon>
        <taxon>Burkholderiaceae</taxon>
        <taxon>Paraburkholderia</taxon>
    </lineage>
</organism>
<evidence type="ECO:0000256" key="1">
    <source>
        <dbReference type="ARBA" id="ARBA00006484"/>
    </source>
</evidence>
<dbReference type="PANTHER" id="PTHR48107:SF7">
    <property type="entry name" value="RE15974P"/>
    <property type="match status" value="1"/>
</dbReference>
<dbReference type="InterPro" id="IPR057326">
    <property type="entry name" value="KR_dom"/>
</dbReference>
<keyword evidence="2 4" id="KW-0560">Oxidoreductase</keyword>
<dbReference type="PRINTS" id="PR00080">
    <property type="entry name" value="SDRFAMILY"/>
</dbReference>
<dbReference type="PANTHER" id="PTHR48107">
    <property type="entry name" value="NADPH-DEPENDENT ALDEHYDE REDUCTASE-LIKE PROTEIN, CHLOROPLASTIC-RELATED"/>
    <property type="match status" value="1"/>
</dbReference>
<dbReference type="AlphaFoldDB" id="A0A6J5ET54"/>
<proteinExistence type="inferred from homology"/>
<sequence>MKGATDTLFITFSEFCPVITVRLLSAIELNSQFITIYRGWLNDDNAYLTGTAPITSQEQLMHTHQQAAIVTGGSRGIGQAIAMRLAADGFAVAINYAGNAARAVETVSAIKAVGGNAIAIQGDVSEPRDVKRLFVETAHAFGRFDVVVNSAGIMPMAKMDVDLIKTFDKTITTNLRGAFIVMSQAAAQLNDGGRIIVLSSSVIAKSFRGYGPYIASKAAVEAMVPVLANELRGRAITVNAIAPGPVGTELFLSGKADEQITHLAKLAPLERIGTPDEIASAVSFLAGPDGAWVNAQIIRVNGGYA</sequence>